<organism evidence="1 2">
    <name type="scientific">Lentinus tigrinus ALCF2SS1-6</name>
    <dbReference type="NCBI Taxonomy" id="1328759"/>
    <lineage>
        <taxon>Eukaryota</taxon>
        <taxon>Fungi</taxon>
        <taxon>Dikarya</taxon>
        <taxon>Basidiomycota</taxon>
        <taxon>Agaricomycotina</taxon>
        <taxon>Agaricomycetes</taxon>
        <taxon>Polyporales</taxon>
        <taxon>Polyporaceae</taxon>
        <taxon>Lentinus</taxon>
    </lineage>
</organism>
<reference evidence="1" key="1">
    <citation type="journal article" date="2018" name="Genome Biol. Evol.">
        <title>Genomics and development of Lentinus tigrinus, a white-rot wood-decaying mushroom with dimorphic fruiting bodies.</title>
        <authorList>
            <person name="Wu B."/>
            <person name="Xu Z."/>
            <person name="Knudson A."/>
            <person name="Carlson A."/>
            <person name="Chen N."/>
            <person name="Kovaka S."/>
            <person name="LaButti K."/>
            <person name="Lipzen A."/>
            <person name="Pennachio C."/>
            <person name="Riley R."/>
            <person name="Schakwitz W."/>
            <person name="Umezawa K."/>
            <person name="Ohm R.A."/>
            <person name="Grigoriev I.V."/>
            <person name="Nagy L.G."/>
            <person name="Gibbons J."/>
            <person name="Hibbett D."/>
        </authorList>
    </citation>
    <scope>NUCLEOTIDE SEQUENCE [LARGE SCALE GENOMIC DNA]</scope>
    <source>
        <strain evidence="1">ALCF2SS1-6</strain>
    </source>
</reference>
<gene>
    <name evidence="1" type="ORF">L227DRAFT_59512</name>
</gene>
<dbReference type="EMBL" id="ML122261">
    <property type="protein sequence ID" value="RPD61748.1"/>
    <property type="molecule type" value="Genomic_DNA"/>
</dbReference>
<accession>A0A5C2SEP0</accession>
<proteinExistence type="predicted"/>
<evidence type="ECO:0000313" key="2">
    <source>
        <dbReference type="Proteomes" id="UP000313359"/>
    </source>
</evidence>
<dbReference type="Proteomes" id="UP000313359">
    <property type="component" value="Unassembled WGS sequence"/>
</dbReference>
<dbReference type="AlphaFoldDB" id="A0A5C2SEP0"/>
<keyword evidence="2" id="KW-1185">Reference proteome</keyword>
<name>A0A5C2SEP0_9APHY</name>
<evidence type="ECO:0000313" key="1">
    <source>
        <dbReference type="EMBL" id="RPD61748.1"/>
    </source>
</evidence>
<sequence>MHADFTDPASSSSRSDYPTGWVQESHQSVSFSVPDSWIGGRFGRVVTATSALTPALTPASTAAAMVVSSVLVPPCRAQGSLRRHRLSRRLQERMRCQARRPRQQPELLHGYTRHPGVAYYSYFKGNCPNSYVFARTTTLAVLRSEFAPLARRRTIPSRSAHG</sequence>
<protein>
    <submittedName>
        <fullName evidence="1">Uncharacterized protein</fullName>
    </submittedName>
</protein>